<keyword evidence="3" id="KW-0547">Nucleotide-binding</keyword>
<evidence type="ECO:0000313" key="11">
    <source>
        <dbReference type="Proteomes" id="UP000054144"/>
    </source>
</evidence>
<name>A0A0D7AHC1_9AGAR</name>
<dbReference type="PANTHER" id="PTHR12172">
    <property type="entry name" value="CELL CYCLE CHECKPOINT PROTEIN RAD17"/>
    <property type="match status" value="1"/>
</dbReference>
<evidence type="ECO:0000256" key="1">
    <source>
        <dbReference type="ARBA" id="ARBA00004123"/>
    </source>
</evidence>
<dbReference type="PANTHER" id="PTHR12172:SF0">
    <property type="entry name" value="CELL CYCLE CHECKPOINT PROTEIN RAD17"/>
    <property type="match status" value="1"/>
</dbReference>
<feature type="non-terminal residue" evidence="10">
    <location>
        <position position="1"/>
    </location>
</feature>
<feature type="compositionally biased region" description="Basic and acidic residues" evidence="8">
    <location>
        <begin position="338"/>
        <end position="347"/>
    </location>
</feature>
<evidence type="ECO:0000256" key="4">
    <source>
        <dbReference type="ARBA" id="ARBA00022763"/>
    </source>
</evidence>
<keyword evidence="11" id="KW-1185">Reference proteome</keyword>
<evidence type="ECO:0000256" key="6">
    <source>
        <dbReference type="ARBA" id="ARBA00023242"/>
    </source>
</evidence>
<dbReference type="InterPro" id="IPR004582">
    <property type="entry name" value="Checkpoint_prot_Rad17_Rad24"/>
</dbReference>
<dbReference type="Pfam" id="PF03215">
    <property type="entry name" value="Rad17"/>
    <property type="match status" value="1"/>
</dbReference>
<dbReference type="SUPFAM" id="SSF52540">
    <property type="entry name" value="P-loop containing nucleoside triphosphate hydrolases"/>
    <property type="match status" value="1"/>
</dbReference>
<accession>A0A0D7AHC1</accession>
<feature type="domain" description="Checkpoint protein RAD24-like helical bundle" evidence="9">
    <location>
        <begin position="311"/>
        <end position="420"/>
    </location>
</feature>
<comment type="subcellular location">
    <subcellularLocation>
        <location evidence="1">Nucleus</location>
    </subcellularLocation>
</comment>
<keyword evidence="10" id="KW-0378">Hydrolase</keyword>
<protein>
    <submittedName>
        <fullName evidence="10">p-loop containing nucleoside triphosphate hydrolase protein</fullName>
    </submittedName>
</protein>
<dbReference type="AlphaFoldDB" id="A0A0D7AHC1"/>
<dbReference type="GO" id="GO:0003682">
    <property type="term" value="F:chromatin binding"/>
    <property type="evidence" value="ECO:0007669"/>
    <property type="project" value="TreeGrafter"/>
</dbReference>
<evidence type="ECO:0000256" key="5">
    <source>
        <dbReference type="ARBA" id="ARBA00022840"/>
    </source>
</evidence>
<dbReference type="InterPro" id="IPR057927">
    <property type="entry name" value="RAD24-like_helical"/>
</dbReference>
<dbReference type="EMBL" id="KN881676">
    <property type="protein sequence ID" value="KIY50228.1"/>
    <property type="molecule type" value="Genomic_DNA"/>
</dbReference>
<evidence type="ECO:0000256" key="8">
    <source>
        <dbReference type="SAM" id="MobiDB-lite"/>
    </source>
</evidence>
<keyword evidence="5" id="KW-0067">ATP-binding</keyword>
<evidence type="ECO:0000256" key="2">
    <source>
        <dbReference type="ARBA" id="ARBA00006168"/>
    </source>
</evidence>
<evidence type="ECO:0000256" key="7">
    <source>
        <dbReference type="ARBA" id="ARBA00023306"/>
    </source>
</evidence>
<evidence type="ECO:0000256" key="3">
    <source>
        <dbReference type="ARBA" id="ARBA00022741"/>
    </source>
</evidence>
<dbReference type="Gene3D" id="3.40.50.300">
    <property type="entry name" value="P-loop containing nucleotide triphosphate hydrolases"/>
    <property type="match status" value="1"/>
</dbReference>
<keyword evidence="4" id="KW-0227">DNA damage</keyword>
<dbReference type="Pfam" id="PF25812">
    <property type="entry name" value="RAD24_helical"/>
    <property type="match status" value="1"/>
</dbReference>
<dbReference type="GO" id="GO:0005524">
    <property type="term" value="F:ATP binding"/>
    <property type="evidence" value="ECO:0007669"/>
    <property type="project" value="UniProtKB-KW"/>
</dbReference>
<dbReference type="GO" id="GO:0000077">
    <property type="term" value="P:DNA damage checkpoint signaling"/>
    <property type="evidence" value="ECO:0007669"/>
    <property type="project" value="TreeGrafter"/>
</dbReference>
<dbReference type="GO" id="GO:0016787">
    <property type="term" value="F:hydrolase activity"/>
    <property type="evidence" value="ECO:0007669"/>
    <property type="project" value="UniProtKB-KW"/>
</dbReference>
<evidence type="ECO:0000259" key="9">
    <source>
        <dbReference type="Pfam" id="PF25812"/>
    </source>
</evidence>
<organism evidence="10 11">
    <name type="scientific">Fistulina hepatica ATCC 64428</name>
    <dbReference type="NCBI Taxonomy" id="1128425"/>
    <lineage>
        <taxon>Eukaryota</taxon>
        <taxon>Fungi</taxon>
        <taxon>Dikarya</taxon>
        <taxon>Basidiomycota</taxon>
        <taxon>Agaricomycotina</taxon>
        <taxon>Agaricomycetes</taxon>
        <taxon>Agaricomycetidae</taxon>
        <taxon>Agaricales</taxon>
        <taxon>Fistulinaceae</taxon>
        <taxon>Fistulina</taxon>
    </lineage>
</organism>
<dbReference type="GO" id="GO:0003689">
    <property type="term" value="F:DNA clamp loader activity"/>
    <property type="evidence" value="ECO:0007669"/>
    <property type="project" value="TreeGrafter"/>
</dbReference>
<keyword evidence="7" id="KW-0131">Cell cycle</keyword>
<comment type="similarity">
    <text evidence="2">Belongs to the rad17/RAD24 family.</text>
</comment>
<dbReference type="GO" id="GO:0005634">
    <property type="term" value="C:nucleus"/>
    <property type="evidence" value="ECO:0007669"/>
    <property type="project" value="UniProtKB-SubCell"/>
</dbReference>
<evidence type="ECO:0000313" key="10">
    <source>
        <dbReference type="EMBL" id="KIY50228.1"/>
    </source>
</evidence>
<dbReference type="InterPro" id="IPR027417">
    <property type="entry name" value="P-loop_NTPase"/>
</dbReference>
<sequence>LDDRMWVDKYEPSSEEELAVHERKVDDVRQWLNEAFHGGPSGKLHKYRRILVLTGPAGTGKTATLRVLSREMNFDITEWRNAPADDFIDQGHNWGDEGSSHDGASSYESAYAKFETFMARALSCQNVFASSSRRKIVLLEDLPNIIHAPTQAQFHATLQAFVTSTPSVYVPVVVIVSDAGLRGEAVDERLNRGAFGERDNVVDVRTIIPKSLLLGPYVQQVAFNPIAPTLMAKALQGLMSKQFARSSSLRPSKEFLDLVAETSSGDIRSAIMTLQFACVVDCPSASGRSRKKTKGSKSSTKVVLEAVTRREQTLALFHLVGKIMYNKRKGDPPSASAKVRDRRREQELDAGLVPSMPLPKILAHHERAPSRIDVDSLYADSPVDSSLLALYIHQNYPQFCNEMEHCENIIDWLSCIDSSGGEAWYQANPHRFHLLTLGTLHSLPSPVERRGQKIFKPEFFDIWTKEKDAHERVRDVRTWLVDQVGLIMAFIRTQLNVSQEKATPWSQTTVATQLGGILKAYDAKGYPGRPAPTTHRLFSRLLFTQNSSAQTQLAENDVEVQDVSMLDETVTGSGLTEQDEMNELTGGWLESDDIEDF</sequence>
<dbReference type="GO" id="GO:0006281">
    <property type="term" value="P:DNA repair"/>
    <property type="evidence" value="ECO:0007669"/>
    <property type="project" value="InterPro"/>
</dbReference>
<gene>
    <name evidence="10" type="ORF">FISHEDRAFT_39844</name>
</gene>
<proteinExistence type="inferred from homology"/>
<dbReference type="OrthoDB" id="10265971at2759"/>
<dbReference type="GO" id="GO:0033314">
    <property type="term" value="P:mitotic DNA replication checkpoint signaling"/>
    <property type="evidence" value="ECO:0007669"/>
    <property type="project" value="TreeGrafter"/>
</dbReference>
<dbReference type="Proteomes" id="UP000054144">
    <property type="component" value="Unassembled WGS sequence"/>
</dbReference>
<feature type="region of interest" description="Disordered" evidence="8">
    <location>
        <begin position="328"/>
        <end position="348"/>
    </location>
</feature>
<keyword evidence="6" id="KW-0539">Nucleus</keyword>
<reference evidence="10 11" key="1">
    <citation type="journal article" date="2015" name="Fungal Genet. Biol.">
        <title>Evolution of novel wood decay mechanisms in Agaricales revealed by the genome sequences of Fistulina hepatica and Cylindrobasidium torrendii.</title>
        <authorList>
            <person name="Floudas D."/>
            <person name="Held B.W."/>
            <person name="Riley R."/>
            <person name="Nagy L.G."/>
            <person name="Koehler G."/>
            <person name="Ransdell A.S."/>
            <person name="Younus H."/>
            <person name="Chow J."/>
            <person name="Chiniquy J."/>
            <person name="Lipzen A."/>
            <person name="Tritt A."/>
            <person name="Sun H."/>
            <person name="Haridas S."/>
            <person name="LaButti K."/>
            <person name="Ohm R.A."/>
            <person name="Kues U."/>
            <person name="Blanchette R.A."/>
            <person name="Grigoriev I.V."/>
            <person name="Minto R.E."/>
            <person name="Hibbett D.S."/>
        </authorList>
    </citation>
    <scope>NUCLEOTIDE SEQUENCE [LARGE SCALE GENOMIC DNA]</scope>
    <source>
        <strain evidence="10 11">ATCC 64428</strain>
    </source>
</reference>